<evidence type="ECO:0000256" key="4">
    <source>
        <dbReference type="SAM" id="MobiDB-lite"/>
    </source>
</evidence>
<sequence length="200" mass="21577">MGSLSMSDVYISHHIEQRLVTASGMGDISTVRKLLRKNIPTSIMDEYGRTALHAASLGGHSEVVKLLLEAGADVNQKVYSNTTALHAAARNHHTNTVKHLVVAGATLDAENSNKIRPIDLSRYNTDTWEVLNDAKKGDLPEIEEESEVPEIPDYALPDGATSKKKKSGKGKKGKGKGKGKKKGKKGGKKGGKKKGKKKKK</sequence>
<dbReference type="GeneID" id="101853378"/>
<dbReference type="InterPro" id="IPR002110">
    <property type="entry name" value="Ankyrin_rpt"/>
</dbReference>
<dbReference type="PANTHER" id="PTHR24171">
    <property type="entry name" value="ANKYRIN REPEAT DOMAIN-CONTAINING PROTEIN 39-RELATED"/>
    <property type="match status" value="1"/>
</dbReference>
<dbReference type="SUPFAM" id="SSF48403">
    <property type="entry name" value="Ankyrin repeat"/>
    <property type="match status" value="1"/>
</dbReference>
<evidence type="ECO:0000256" key="1">
    <source>
        <dbReference type="ARBA" id="ARBA00022737"/>
    </source>
</evidence>
<keyword evidence="1" id="KW-0677">Repeat</keyword>
<evidence type="ECO:0000256" key="3">
    <source>
        <dbReference type="PROSITE-ProRule" id="PRU00023"/>
    </source>
</evidence>
<evidence type="ECO:0000256" key="2">
    <source>
        <dbReference type="ARBA" id="ARBA00023043"/>
    </source>
</evidence>
<proteinExistence type="predicted"/>
<organism evidence="5 6">
    <name type="scientific">Aplysia californica</name>
    <name type="common">California sea hare</name>
    <dbReference type="NCBI Taxonomy" id="6500"/>
    <lineage>
        <taxon>Eukaryota</taxon>
        <taxon>Metazoa</taxon>
        <taxon>Spiralia</taxon>
        <taxon>Lophotrochozoa</taxon>
        <taxon>Mollusca</taxon>
        <taxon>Gastropoda</taxon>
        <taxon>Heterobranchia</taxon>
        <taxon>Euthyneura</taxon>
        <taxon>Tectipleura</taxon>
        <taxon>Aplysiida</taxon>
        <taxon>Aplysioidea</taxon>
        <taxon>Aplysiidae</taxon>
        <taxon>Aplysia</taxon>
    </lineage>
</organism>
<dbReference type="RefSeq" id="XP_005095228.1">
    <property type="nucleotide sequence ID" value="XM_005095171.3"/>
</dbReference>
<reference evidence="6" key="1">
    <citation type="submission" date="2025-08" db="UniProtKB">
        <authorList>
            <consortium name="RefSeq"/>
        </authorList>
    </citation>
    <scope>IDENTIFICATION</scope>
</reference>
<keyword evidence="5" id="KW-1185">Reference proteome</keyword>
<keyword evidence="2 3" id="KW-0040">ANK repeat</keyword>
<dbReference type="Pfam" id="PF12796">
    <property type="entry name" value="Ank_2"/>
    <property type="match status" value="1"/>
</dbReference>
<feature type="repeat" description="ANK" evidence="3">
    <location>
        <begin position="80"/>
        <end position="112"/>
    </location>
</feature>
<protein>
    <submittedName>
        <fullName evidence="6">Ankyrin repeat domain-containing protein 54</fullName>
    </submittedName>
</protein>
<gene>
    <name evidence="6" type="primary">LOC101853378</name>
</gene>
<name>A0ABM0JJN8_APLCA</name>
<dbReference type="Gene3D" id="1.25.40.20">
    <property type="entry name" value="Ankyrin repeat-containing domain"/>
    <property type="match status" value="1"/>
</dbReference>
<dbReference type="Proteomes" id="UP000694888">
    <property type="component" value="Unplaced"/>
</dbReference>
<evidence type="ECO:0000313" key="6">
    <source>
        <dbReference type="RefSeq" id="XP_005095228.1"/>
    </source>
</evidence>
<dbReference type="InterPro" id="IPR036770">
    <property type="entry name" value="Ankyrin_rpt-contain_sf"/>
</dbReference>
<feature type="compositionally biased region" description="Basic residues" evidence="4">
    <location>
        <begin position="162"/>
        <end position="200"/>
    </location>
</feature>
<dbReference type="PROSITE" id="PS50088">
    <property type="entry name" value="ANK_REPEAT"/>
    <property type="match status" value="2"/>
</dbReference>
<accession>A0ABM0JJN8</accession>
<dbReference type="PROSITE" id="PS50297">
    <property type="entry name" value="ANK_REP_REGION"/>
    <property type="match status" value="2"/>
</dbReference>
<dbReference type="SMART" id="SM00248">
    <property type="entry name" value="ANK"/>
    <property type="match status" value="2"/>
</dbReference>
<feature type="region of interest" description="Disordered" evidence="4">
    <location>
        <begin position="135"/>
        <end position="200"/>
    </location>
</feature>
<feature type="repeat" description="ANK" evidence="3">
    <location>
        <begin position="47"/>
        <end position="79"/>
    </location>
</feature>
<evidence type="ECO:0000313" key="5">
    <source>
        <dbReference type="Proteomes" id="UP000694888"/>
    </source>
</evidence>
<dbReference type="PRINTS" id="PR01415">
    <property type="entry name" value="ANKYRIN"/>
</dbReference>
<dbReference type="PANTHER" id="PTHR24171:SF8">
    <property type="entry name" value="BRCA1-ASSOCIATED RING DOMAIN PROTEIN 1"/>
    <property type="match status" value="1"/>
</dbReference>
<feature type="compositionally biased region" description="Acidic residues" evidence="4">
    <location>
        <begin position="140"/>
        <end position="150"/>
    </location>
</feature>